<dbReference type="InParanoid" id="B4CZB6"/>
<comment type="caution">
    <text evidence="3">The sequence shown here is derived from an EMBL/GenBank/DDBJ whole genome shotgun (WGS) entry which is preliminary data.</text>
</comment>
<evidence type="ECO:0000313" key="4">
    <source>
        <dbReference type="Proteomes" id="UP000005824"/>
    </source>
</evidence>
<dbReference type="InterPro" id="IPR006860">
    <property type="entry name" value="FecR"/>
</dbReference>
<feature type="region of interest" description="Disordered" evidence="1">
    <location>
        <begin position="210"/>
        <end position="261"/>
    </location>
</feature>
<evidence type="ECO:0000313" key="3">
    <source>
        <dbReference type="EMBL" id="EDY20807.1"/>
    </source>
</evidence>
<name>B4CZB6_9BACT</name>
<reference evidence="3 4" key="1">
    <citation type="journal article" date="2011" name="J. Bacteriol.">
        <title>Genome sequence of Chthoniobacter flavus Ellin428, an aerobic heterotrophic soil bacterium.</title>
        <authorList>
            <person name="Kant R."/>
            <person name="van Passel M.W."/>
            <person name="Palva A."/>
            <person name="Lucas S."/>
            <person name="Lapidus A."/>
            <person name="Glavina Del Rio T."/>
            <person name="Dalin E."/>
            <person name="Tice H."/>
            <person name="Bruce D."/>
            <person name="Goodwin L."/>
            <person name="Pitluck S."/>
            <person name="Larimer F.W."/>
            <person name="Land M.L."/>
            <person name="Hauser L."/>
            <person name="Sangwan P."/>
            <person name="de Vos W.M."/>
            <person name="Janssen P.H."/>
            <person name="Smidt H."/>
        </authorList>
    </citation>
    <scope>NUCLEOTIDE SEQUENCE [LARGE SCALE GENOMIC DNA]</scope>
    <source>
        <strain evidence="3 4">Ellin428</strain>
    </source>
</reference>
<feature type="compositionally biased region" description="Pro residues" evidence="1">
    <location>
        <begin position="235"/>
        <end position="249"/>
    </location>
</feature>
<dbReference type="Proteomes" id="UP000005824">
    <property type="component" value="Unassembled WGS sequence"/>
</dbReference>
<feature type="compositionally biased region" description="Low complexity" evidence="1">
    <location>
        <begin position="250"/>
        <end position="261"/>
    </location>
</feature>
<organism evidence="3 4">
    <name type="scientific">Chthoniobacter flavus Ellin428</name>
    <dbReference type="NCBI Taxonomy" id="497964"/>
    <lineage>
        <taxon>Bacteria</taxon>
        <taxon>Pseudomonadati</taxon>
        <taxon>Verrucomicrobiota</taxon>
        <taxon>Spartobacteria</taxon>
        <taxon>Chthoniobacterales</taxon>
        <taxon>Chthoniobacteraceae</taxon>
        <taxon>Chthoniobacter</taxon>
    </lineage>
</organism>
<protein>
    <recommendedName>
        <fullName evidence="2">FecR protein domain-containing protein</fullName>
    </recommendedName>
</protein>
<keyword evidence="4" id="KW-1185">Reference proteome</keyword>
<dbReference type="STRING" id="497964.CfE428DRAFT_2004"/>
<dbReference type="AlphaFoldDB" id="B4CZB6"/>
<dbReference type="eggNOG" id="COG5373">
    <property type="taxonomic scope" value="Bacteria"/>
</dbReference>
<gene>
    <name evidence="3" type="ORF">CfE428DRAFT_2004</name>
</gene>
<dbReference type="Pfam" id="PF04773">
    <property type="entry name" value="FecR"/>
    <property type="match status" value="1"/>
</dbReference>
<evidence type="ECO:0000256" key="1">
    <source>
        <dbReference type="SAM" id="MobiDB-lite"/>
    </source>
</evidence>
<evidence type="ECO:0000259" key="2">
    <source>
        <dbReference type="Pfam" id="PF04773"/>
    </source>
</evidence>
<feature type="compositionally biased region" description="Low complexity" evidence="1">
    <location>
        <begin position="217"/>
        <end position="234"/>
    </location>
</feature>
<proteinExistence type="predicted"/>
<sequence length="261" mass="27961">MALGVLHAAEVPPLTSATVTRVENHVSYGKVIGDKSETRPAVPNDIIKANNFLMSETDSRAELKYEDGTLVRIGQNTIFSFDAATRTLNLKKGTFVFYMPKGKGGGTIKTPSFTAAITGTVGKVSNNIIAIIEGEITLLPSGRKVPAGFFARINADGSIDILPFDMTKAFDGKLMTFNGPLVSLPETAFGSMLNYFQSLGRDYTDVNNLPSSVNHFNPNQPTPTRTPTVHHATPAPTPVPQTPTPPPTTPSSSPQFQFSPP</sequence>
<feature type="domain" description="FecR protein" evidence="2">
    <location>
        <begin position="55"/>
        <end position="124"/>
    </location>
</feature>
<dbReference type="EMBL" id="ABVL01000004">
    <property type="protein sequence ID" value="EDY20807.1"/>
    <property type="molecule type" value="Genomic_DNA"/>
</dbReference>
<accession>B4CZB6</accession>